<evidence type="ECO:0008006" key="3">
    <source>
        <dbReference type="Google" id="ProtNLM"/>
    </source>
</evidence>
<name>A0A8S7CRT2_ECOLX</name>
<reference evidence="1 2" key="1">
    <citation type="submission" date="2019-06" db="EMBL/GenBank/DDBJ databases">
        <authorList>
            <consortium name="NARMS: The National Antimicrobial Resistance Monitoring System"/>
        </authorList>
    </citation>
    <scope>NUCLEOTIDE SEQUENCE [LARGE SCALE GENOMIC DNA]</scope>
    <source>
        <strain evidence="1 2">FSIS11921886</strain>
    </source>
</reference>
<sequence length="180" mass="19102">MIDKNGNTQFNNCVVRGTVYANAGSFTGAINATSGSFKGTVEATSFIGDVTNMGMGKSWSSSTAANNWTGTQTVTYKDAGSLTNRKSVAVFISGFCSFQSSNSVKIATVKMVCNGQTIERNYYNSTATSLEFFDVFGFQNVTANSVACQITVSLSSLLSKFEIRAPIMLITRGTGTFSVA</sequence>
<gene>
    <name evidence="1" type="ORF">FIJ20_17405</name>
</gene>
<dbReference type="RefSeq" id="WP_251120586.1">
    <property type="nucleotide sequence ID" value="NZ_JAAOLL010000003.1"/>
</dbReference>
<organism evidence="1 2">
    <name type="scientific">Escherichia coli</name>
    <dbReference type="NCBI Taxonomy" id="562"/>
    <lineage>
        <taxon>Bacteria</taxon>
        <taxon>Pseudomonadati</taxon>
        <taxon>Pseudomonadota</taxon>
        <taxon>Gammaproteobacteria</taxon>
        <taxon>Enterobacterales</taxon>
        <taxon>Enterobacteriaceae</taxon>
        <taxon>Escherichia</taxon>
    </lineage>
</organism>
<protein>
    <recommendedName>
        <fullName evidence="3">Pectinesterase</fullName>
    </recommendedName>
</protein>
<proteinExistence type="predicted"/>
<dbReference type="EMBL" id="AASDFP010000038">
    <property type="protein sequence ID" value="EFB2193969.1"/>
    <property type="molecule type" value="Genomic_DNA"/>
</dbReference>
<accession>A0A8S7CRT2</accession>
<evidence type="ECO:0000313" key="2">
    <source>
        <dbReference type="Proteomes" id="UP000519859"/>
    </source>
</evidence>
<dbReference type="AlphaFoldDB" id="A0A8S7CRT2"/>
<evidence type="ECO:0000313" key="1">
    <source>
        <dbReference type="EMBL" id="EFB2193969.1"/>
    </source>
</evidence>
<dbReference type="Proteomes" id="UP000519859">
    <property type="component" value="Unassembled WGS sequence"/>
</dbReference>
<comment type="caution">
    <text evidence="1">The sequence shown here is derived from an EMBL/GenBank/DDBJ whole genome shotgun (WGS) entry which is preliminary data.</text>
</comment>